<dbReference type="EMBL" id="NVUU01000043">
    <property type="protein sequence ID" value="PCI94222.1"/>
    <property type="molecule type" value="Genomic_DNA"/>
</dbReference>
<comment type="similarity">
    <text evidence="1 7">Belongs to the glutaredoxin family. Monothiol subfamily.</text>
</comment>
<dbReference type="GO" id="GO:0051537">
    <property type="term" value="F:2 iron, 2 sulfur cluster binding"/>
    <property type="evidence" value="ECO:0007669"/>
    <property type="project" value="UniProtKB-KW"/>
</dbReference>
<dbReference type="Gene3D" id="3.40.30.10">
    <property type="entry name" value="Glutaredoxin"/>
    <property type="match status" value="1"/>
</dbReference>
<organism evidence="10 11">
    <name type="scientific">Aerophobetes bacterium</name>
    <dbReference type="NCBI Taxonomy" id="2030807"/>
    <lineage>
        <taxon>Bacteria</taxon>
        <taxon>Candidatus Aerophobota</taxon>
    </lineage>
</organism>
<dbReference type="NCBIfam" id="TIGR00365">
    <property type="entry name" value="Grx4 family monothiol glutaredoxin"/>
    <property type="match status" value="1"/>
</dbReference>
<evidence type="ECO:0000259" key="9">
    <source>
        <dbReference type="Pfam" id="PF00462"/>
    </source>
</evidence>
<feature type="binding site" evidence="8">
    <location>
        <position position="34"/>
    </location>
    <ligand>
        <name>[2Fe-2S] cluster</name>
        <dbReference type="ChEBI" id="CHEBI:190135"/>
        <note>ligand shared between dimeric partners</note>
    </ligand>
</feature>
<keyword evidence="5 8" id="KW-0411">Iron-sulfur</keyword>
<dbReference type="PROSITE" id="PS51354">
    <property type="entry name" value="GLUTAREDOXIN_2"/>
    <property type="match status" value="1"/>
</dbReference>
<evidence type="ECO:0000256" key="5">
    <source>
        <dbReference type="ARBA" id="ARBA00023014"/>
    </source>
</evidence>
<dbReference type="GO" id="GO:0015036">
    <property type="term" value="F:disulfide oxidoreductase activity"/>
    <property type="evidence" value="ECO:0007669"/>
    <property type="project" value="InterPro"/>
</dbReference>
<evidence type="ECO:0000256" key="8">
    <source>
        <dbReference type="PIRSR" id="PIRSR005894-2"/>
    </source>
</evidence>
<evidence type="ECO:0000256" key="6">
    <source>
        <dbReference type="ARBA" id="ARBA00023284"/>
    </source>
</evidence>
<dbReference type="InterPro" id="IPR033658">
    <property type="entry name" value="GRX_PICOT-like"/>
</dbReference>
<evidence type="ECO:0000256" key="4">
    <source>
        <dbReference type="ARBA" id="ARBA00023004"/>
    </source>
</evidence>
<keyword evidence="2 8" id="KW-0001">2Fe-2S</keyword>
<dbReference type="InterPro" id="IPR014434">
    <property type="entry name" value="Monothiol_GRX"/>
</dbReference>
<protein>
    <recommendedName>
        <fullName evidence="7">Glutaredoxin</fullName>
    </recommendedName>
</protein>
<dbReference type="InterPro" id="IPR002109">
    <property type="entry name" value="Glutaredoxin"/>
</dbReference>
<comment type="caution">
    <text evidence="10">The sequence shown here is derived from an EMBL/GenBank/DDBJ whole genome shotgun (WGS) entry which is preliminary data.</text>
</comment>
<evidence type="ECO:0000256" key="3">
    <source>
        <dbReference type="ARBA" id="ARBA00022723"/>
    </source>
</evidence>
<dbReference type="CDD" id="cd03028">
    <property type="entry name" value="GRX_PICOT_like"/>
    <property type="match status" value="1"/>
</dbReference>
<reference evidence="11" key="1">
    <citation type="submission" date="2017-08" db="EMBL/GenBank/DDBJ databases">
        <title>A dynamic microbial community with high functional redundancy inhabits the cold, oxic subseafloor aquifer.</title>
        <authorList>
            <person name="Tully B.J."/>
            <person name="Wheat C.G."/>
            <person name="Glazer B.T."/>
            <person name="Huber J.A."/>
        </authorList>
    </citation>
    <scope>NUCLEOTIDE SEQUENCE [LARGE SCALE GENOMIC DNA]</scope>
</reference>
<keyword evidence="6" id="KW-0676">Redox-active center</keyword>
<dbReference type="FunFam" id="3.40.30.10:FF:000005">
    <property type="entry name" value="Glutaredoxin 5"/>
    <property type="match status" value="1"/>
</dbReference>
<evidence type="ECO:0000256" key="7">
    <source>
        <dbReference type="PIRNR" id="PIRNR005894"/>
    </source>
</evidence>
<evidence type="ECO:0000256" key="1">
    <source>
        <dbReference type="ARBA" id="ARBA00009630"/>
    </source>
</evidence>
<name>A0A2A4YH66_UNCAE</name>
<gene>
    <name evidence="10" type="primary">grxD</name>
    <name evidence="10" type="ORF">COB11_04160</name>
</gene>
<dbReference type="PANTHER" id="PTHR10293">
    <property type="entry name" value="GLUTAREDOXIN FAMILY MEMBER"/>
    <property type="match status" value="1"/>
</dbReference>
<dbReference type="Pfam" id="PF00462">
    <property type="entry name" value="Glutaredoxin"/>
    <property type="match status" value="1"/>
</dbReference>
<dbReference type="InterPro" id="IPR004480">
    <property type="entry name" value="Monothiol_GRX-rel"/>
</dbReference>
<sequence length="109" mass="12289">MQRDLEKVLQSIDEDVKKHPVILYMKGTKLMPVCGFSSQVIAVLNSLGIDFETRNILDDEDLRAAIKVYSDWPTLPQLYVNAEFVGGCDIVIELFESGELEQIISKQSV</sequence>
<feature type="domain" description="Glutaredoxin" evidence="9">
    <location>
        <begin position="21"/>
        <end position="85"/>
    </location>
</feature>
<evidence type="ECO:0000313" key="11">
    <source>
        <dbReference type="Proteomes" id="UP000217838"/>
    </source>
</evidence>
<dbReference type="SUPFAM" id="SSF52833">
    <property type="entry name" value="Thioredoxin-like"/>
    <property type="match status" value="1"/>
</dbReference>
<accession>A0A2A4YH66</accession>
<dbReference type="InterPro" id="IPR036249">
    <property type="entry name" value="Thioredoxin-like_sf"/>
</dbReference>
<dbReference type="Proteomes" id="UP000217838">
    <property type="component" value="Unassembled WGS sequence"/>
</dbReference>
<proteinExistence type="inferred from homology"/>
<dbReference type="PIRSF" id="PIRSF005894">
    <property type="entry name" value="Monothiol_GRX"/>
    <property type="match status" value="1"/>
</dbReference>
<dbReference type="PANTHER" id="PTHR10293:SF72">
    <property type="entry name" value="MONOTHIOL GLUTAREDOXIN-S14, CHLOROPLASTIC"/>
    <property type="match status" value="1"/>
</dbReference>
<evidence type="ECO:0000256" key="2">
    <source>
        <dbReference type="ARBA" id="ARBA00022714"/>
    </source>
</evidence>
<dbReference type="GO" id="GO:0046872">
    <property type="term" value="F:metal ion binding"/>
    <property type="evidence" value="ECO:0007669"/>
    <property type="project" value="UniProtKB-KW"/>
</dbReference>
<dbReference type="AlphaFoldDB" id="A0A2A4YH66"/>
<keyword evidence="4 8" id="KW-0408">Iron</keyword>
<evidence type="ECO:0000313" key="10">
    <source>
        <dbReference type="EMBL" id="PCI94222.1"/>
    </source>
</evidence>
<keyword evidence="3 8" id="KW-0479">Metal-binding</keyword>